<dbReference type="Gramene" id="KZN07908">
    <property type="protein sequence ID" value="KZN07908"/>
    <property type="gene ID" value="DCAR_000577"/>
</dbReference>
<evidence type="ECO:0000313" key="1">
    <source>
        <dbReference type="EMBL" id="WOG81206.1"/>
    </source>
</evidence>
<dbReference type="Proteomes" id="UP000077755">
    <property type="component" value="Chromosome 1"/>
</dbReference>
<reference evidence="1" key="2">
    <citation type="submission" date="2022-03" db="EMBL/GenBank/DDBJ databases">
        <title>Draft title - Genomic analysis of global carrot germplasm unveils the trajectory of domestication and the origin of high carotenoid orange carrot.</title>
        <authorList>
            <person name="Iorizzo M."/>
            <person name="Ellison S."/>
            <person name="Senalik D."/>
            <person name="Macko-Podgorni A."/>
            <person name="Grzebelus D."/>
            <person name="Bostan H."/>
            <person name="Rolling W."/>
            <person name="Curaba J."/>
            <person name="Simon P."/>
        </authorList>
    </citation>
    <scope>NUCLEOTIDE SEQUENCE</scope>
    <source>
        <tissue evidence="1">Leaf</tissue>
    </source>
</reference>
<evidence type="ECO:0000313" key="2">
    <source>
        <dbReference type="Proteomes" id="UP000077755"/>
    </source>
</evidence>
<dbReference type="AlphaFoldDB" id="A0A161X7B4"/>
<accession>A0A161X7B4</accession>
<name>A0A161X7B4_DAUCS</name>
<organism evidence="1 2">
    <name type="scientific">Daucus carota subsp. sativus</name>
    <name type="common">Carrot</name>
    <dbReference type="NCBI Taxonomy" id="79200"/>
    <lineage>
        <taxon>Eukaryota</taxon>
        <taxon>Viridiplantae</taxon>
        <taxon>Streptophyta</taxon>
        <taxon>Embryophyta</taxon>
        <taxon>Tracheophyta</taxon>
        <taxon>Spermatophyta</taxon>
        <taxon>Magnoliopsida</taxon>
        <taxon>eudicotyledons</taxon>
        <taxon>Gunneridae</taxon>
        <taxon>Pentapetalae</taxon>
        <taxon>asterids</taxon>
        <taxon>campanulids</taxon>
        <taxon>Apiales</taxon>
        <taxon>Apiaceae</taxon>
        <taxon>Apioideae</taxon>
        <taxon>Scandiceae</taxon>
        <taxon>Daucinae</taxon>
        <taxon>Daucus</taxon>
        <taxon>Daucus sect. Daucus</taxon>
    </lineage>
</organism>
<reference evidence="1" key="1">
    <citation type="journal article" date="2016" name="Nat. Genet.">
        <title>A high-quality carrot genome assembly provides new insights into carotenoid accumulation and asterid genome evolution.</title>
        <authorList>
            <person name="Iorizzo M."/>
            <person name="Ellison S."/>
            <person name="Senalik D."/>
            <person name="Zeng P."/>
            <person name="Satapoomin P."/>
            <person name="Huang J."/>
            <person name="Bowman M."/>
            <person name="Iovene M."/>
            <person name="Sanseverino W."/>
            <person name="Cavagnaro P."/>
            <person name="Yildiz M."/>
            <person name="Macko-Podgorni A."/>
            <person name="Moranska E."/>
            <person name="Grzebelus E."/>
            <person name="Grzebelus D."/>
            <person name="Ashrafi H."/>
            <person name="Zheng Z."/>
            <person name="Cheng S."/>
            <person name="Spooner D."/>
            <person name="Van Deynze A."/>
            <person name="Simon P."/>
        </authorList>
    </citation>
    <scope>NUCLEOTIDE SEQUENCE</scope>
    <source>
        <tissue evidence="1">Leaf</tissue>
    </source>
</reference>
<proteinExistence type="predicted"/>
<dbReference type="EMBL" id="CP093343">
    <property type="protein sequence ID" value="WOG81206.1"/>
    <property type="molecule type" value="Genomic_DNA"/>
</dbReference>
<protein>
    <submittedName>
        <fullName evidence="1">Uncharacterized protein</fullName>
    </submittedName>
</protein>
<gene>
    <name evidence="1" type="ORF">DCAR_0100351</name>
</gene>
<keyword evidence="2" id="KW-1185">Reference proteome</keyword>
<dbReference type="Gene3D" id="1.20.5.340">
    <property type="match status" value="1"/>
</dbReference>
<sequence>MAEGTRIRDLDARLGTHETKLKEMNEGLTQTRTEVTQQLTDMNTQMDKRMGGIESRMDRLDSNFLELKQLILGLQVPPNTPTVSTVSEPIPMQGSTTHQEVNHPSSSSLFFHATTPNTVAHTQFTIPPFMGPFPRSQTPFTITQTPPHFVNSTLSTTNPISYTTDSTRSNLQQV</sequence>